<dbReference type="Pfam" id="PF02348">
    <property type="entry name" value="CTP_transf_3"/>
    <property type="match status" value="1"/>
</dbReference>
<evidence type="ECO:0000313" key="1">
    <source>
        <dbReference type="EMBL" id="SVD84222.1"/>
    </source>
</evidence>
<proteinExistence type="predicted"/>
<protein>
    <recommendedName>
        <fullName evidence="2">MobA-like NTP transferase domain-containing protein</fullName>
    </recommendedName>
</protein>
<dbReference type="SUPFAM" id="SSF53448">
    <property type="entry name" value="Nucleotide-diphospho-sugar transferases"/>
    <property type="match status" value="1"/>
</dbReference>
<sequence length="185" mass="20775">METAGKPMLAHMVERLKRVPQLDDIIIATTTNATDDPIVKLAQNLRVLWYRGPEHDVLGRVLTAALTHKVDIIVETTGDCPLIDPEIVSNTIEAYRSASVDYASNALEPRTYPVGMDTQVFATNILADVAERTSAENDREHVSLFIYNNPQIYKLKAIKAATHHHAPQVRLTLDTRQDLKLIRRL</sequence>
<gene>
    <name evidence="1" type="ORF">METZ01_LOCUS437076</name>
</gene>
<dbReference type="AlphaFoldDB" id="A0A382YLS0"/>
<name>A0A382YLS0_9ZZZZ</name>
<evidence type="ECO:0008006" key="2">
    <source>
        <dbReference type="Google" id="ProtNLM"/>
    </source>
</evidence>
<dbReference type="PANTHER" id="PTHR42866:SF1">
    <property type="entry name" value="SPORE COAT POLYSACCHARIDE BIOSYNTHESIS PROTEIN SPSF"/>
    <property type="match status" value="1"/>
</dbReference>
<dbReference type="PANTHER" id="PTHR42866">
    <property type="entry name" value="3-DEOXY-MANNO-OCTULOSONATE CYTIDYLYLTRANSFERASE"/>
    <property type="match status" value="1"/>
</dbReference>
<accession>A0A382YLS0</accession>
<dbReference type="InterPro" id="IPR029044">
    <property type="entry name" value="Nucleotide-diphossugar_trans"/>
</dbReference>
<organism evidence="1">
    <name type="scientific">marine metagenome</name>
    <dbReference type="NCBI Taxonomy" id="408172"/>
    <lineage>
        <taxon>unclassified sequences</taxon>
        <taxon>metagenomes</taxon>
        <taxon>ecological metagenomes</taxon>
    </lineage>
</organism>
<dbReference type="InterPro" id="IPR003329">
    <property type="entry name" value="Cytidylyl_trans"/>
</dbReference>
<reference evidence="1" key="1">
    <citation type="submission" date="2018-05" db="EMBL/GenBank/DDBJ databases">
        <authorList>
            <person name="Lanie J.A."/>
            <person name="Ng W.-L."/>
            <person name="Kazmierczak K.M."/>
            <person name="Andrzejewski T.M."/>
            <person name="Davidsen T.M."/>
            <person name="Wayne K.J."/>
            <person name="Tettelin H."/>
            <person name="Glass J.I."/>
            <person name="Rusch D."/>
            <person name="Podicherti R."/>
            <person name="Tsui H.-C.T."/>
            <person name="Winkler M.E."/>
        </authorList>
    </citation>
    <scope>NUCLEOTIDE SEQUENCE</scope>
</reference>
<feature type="non-terminal residue" evidence="1">
    <location>
        <position position="185"/>
    </location>
</feature>
<dbReference type="Gene3D" id="3.90.550.10">
    <property type="entry name" value="Spore Coat Polysaccharide Biosynthesis Protein SpsA, Chain A"/>
    <property type="match status" value="1"/>
</dbReference>
<dbReference type="EMBL" id="UINC01176881">
    <property type="protein sequence ID" value="SVD84222.1"/>
    <property type="molecule type" value="Genomic_DNA"/>
</dbReference>
<dbReference type="GO" id="GO:0005829">
    <property type="term" value="C:cytosol"/>
    <property type="evidence" value="ECO:0007669"/>
    <property type="project" value="TreeGrafter"/>
</dbReference>